<evidence type="ECO:0000313" key="3">
    <source>
        <dbReference type="EMBL" id="AAG36965.1"/>
    </source>
</evidence>
<dbReference type="KEGG" id="bbn:BbuN40_C06"/>
<sequence length="96" mass="11358">MVDNNKLNLKRFSEENLSQKNISNLNKKIVGLETKIFNLEKDIKDMHKELYKNKAFCLQKFDAYHRKSVFLFTIITPVISIIINGLIIWLITKFIK</sequence>
<evidence type="ECO:0000256" key="1">
    <source>
        <dbReference type="SAM" id="Coils"/>
    </source>
</evidence>
<dbReference type="EMBL" id="AF292711">
    <property type="protein sequence ID" value="AAG36965.1"/>
    <property type="molecule type" value="Genomic_DNA"/>
</dbReference>
<evidence type="ECO:0000256" key="2">
    <source>
        <dbReference type="SAM" id="Phobius"/>
    </source>
</evidence>
<feature type="transmembrane region" description="Helical" evidence="2">
    <location>
        <begin position="69"/>
        <end position="91"/>
    </location>
</feature>
<keyword evidence="3" id="KW-0614">Plasmid</keyword>
<name>Q9EZI9_BORBN</name>
<proteinExistence type="predicted"/>
<reference evidence="3" key="1">
    <citation type="journal article" date="2001" name="Mol. Microbiol.">
        <title>Isolation of a circular plasmid region sufficient for autonomous replication and transformation of infectious Borrelia burgdorferi.</title>
        <authorList>
            <person name="Stewart P.E."/>
            <person name="Thalken R."/>
            <person name="Bono J.L."/>
            <person name="Rosa P."/>
        </authorList>
    </citation>
    <scope>NUCLEOTIDE SEQUENCE</scope>
    <source>
        <strain evidence="3">N40</strain>
        <plasmid evidence="3">cp9</plasmid>
    </source>
</reference>
<dbReference type="RefSeq" id="WP_010258291.1">
    <property type="nucleotide sequence ID" value="NC_017399.1"/>
</dbReference>
<accession>Q9EZI9</accession>
<keyword evidence="2" id="KW-0812">Transmembrane</keyword>
<keyword evidence="1" id="KW-0175">Coiled coil</keyword>
<keyword evidence="2" id="KW-1133">Transmembrane helix</keyword>
<organism evidence="3">
    <name type="scientific">Borreliella burgdorferi (strain N40)</name>
    <name type="common">Borrelia burgdorferi</name>
    <dbReference type="NCBI Taxonomy" id="521007"/>
    <lineage>
        <taxon>Bacteria</taxon>
        <taxon>Pseudomonadati</taxon>
        <taxon>Spirochaetota</taxon>
        <taxon>Spirochaetia</taxon>
        <taxon>Spirochaetales</taxon>
        <taxon>Borreliaceae</taxon>
        <taxon>Borreliella</taxon>
    </lineage>
</organism>
<keyword evidence="2" id="KW-0472">Membrane</keyword>
<protein>
    <submittedName>
        <fullName evidence="3">BBC07</fullName>
    </submittedName>
</protein>
<feature type="coiled-coil region" evidence="1">
    <location>
        <begin position="22"/>
        <end position="49"/>
    </location>
</feature>
<geneLocation type="plasmid" evidence="3">
    <name>cp9</name>
</geneLocation>
<dbReference type="AlphaFoldDB" id="Q9EZI9"/>